<feature type="transmembrane region" description="Helical" evidence="5">
    <location>
        <begin position="66"/>
        <end position="88"/>
    </location>
</feature>
<evidence type="ECO:0000256" key="5">
    <source>
        <dbReference type="SAM" id="Phobius"/>
    </source>
</evidence>
<keyword evidence="7" id="KW-1185">Reference proteome</keyword>
<evidence type="ECO:0000256" key="2">
    <source>
        <dbReference type="ARBA" id="ARBA00022692"/>
    </source>
</evidence>
<comment type="subcellular location">
    <subcellularLocation>
        <location evidence="1">Membrane</location>
        <topology evidence="1">Multi-pass membrane protein</topology>
    </subcellularLocation>
</comment>
<protein>
    <submittedName>
        <fullName evidence="6">Uncharacterized protein</fullName>
    </submittedName>
</protein>
<evidence type="ECO:0000256" key="3">
    <source>
        <dbReference type="ARBA" id="ARBA00022989"/>
    </source>
</evidence>
<keyword evidence="2 5" id="KW-0812">Transmembrane</keyword>
<keyword evidence="4 5" id="KW-0472">Membrane</keyword>
<dbReference type="EMBL" id="VXIV02001110">
    <property type="protein sequence ID" value="KAF6034288.1"/>
    <property type="molecule type" value="Genomic_DNA"/>
</dbReference>
<evidence type="ECO:0000256" key="4">
    <source>
        <dbReference type="ARBA" id="ARBA00023136"/>
    </source>
</evidence>
<gene>
    <name evidence="6" type="ORF">EB796_007400</name>
</gene>
<reference evidence="6" key="1">
    <citation type="submission" date="2020-06" db="EMBL/GenBank/DDBJ databases">
        <title>Draft genome of Bugula neritina, a colonial animal packing powerful symbionts and potential medicines.</title>
        <authorList>
            <person name="Rayko M."/>
        </authorList>
    </citation>
    <scope>NUCLEOTIDE SEQUENCE [LARGE SCALE GENOMIC DNA]</scope>
    <source>
        <strain evidence="6">Kwan_BN1</strain>
    </source>
</reference>
<organism evidence="6 7">
    <name type="scientific">Bugula neritina</name>
    <name type="common">Brown bryozoan</name>
    <name type="synonym">Sertularia neritina</name>
    <dbReference type="NCBI Taxonomy" id="10212"/>
    <lineage>
        <taxon>Eukaryota</taxon>
        <taxon>Metazoa</taxon>
        <taxon>Spiralia</taxon>
        <taxon>Lophotrochozoa</taxon>
        <taxon>Bryozoa</taxon>
        <taxon>Gymnolaemata</taxon>
        <taxon>Cheilostomatida</taxon>
        <taxon>Flustrina</taxon>
        <taxon>Buguloidea</taxon>
        <taxon>Bugulidae</taxon>
        <taxon>Bugula</taxon>
    </lineage>
</organism>
<dbReference type="OrthoDB" id="8190074at2759"/>
<accession>A0A7J7K9K0</accession>
<dbReference type="PANTHER" id="PTHR10924:SF27">
    <property type="entry name" value="SOLUTE CARRIER FAMILY 49 MEMBER 4"/>
    <property type="match status" value="1"/>
</dbReference>
<feature type="transmembrane region" description="Helical" evidence="5">
    <location>
        <begin position="37"/>
        <end position="59"/>
    </location>
</feature>
<dbReference type="GO" id="GO:0016020">
    <property type="term" value="C:membrane"/>
    <property type="evidence" value="ECO:0007669"/>
    <property type="project" value="UniProtKB-SubCell"/>
</dbReference>
<evidence type="ECO:0000256" key="1">
    <source>
        <dbReference type="ARBA" id="ARBA00004141"/>
    </source>
</evidence>
<dbReference type="Proteomes" id="UP000593567">
    <property type="component" value="Unassembled WGS sequence"/>
</dbReference>
<keyword evidence="3 5" id="KW-1133">Transmembrane helix</keyword>
<name>A0A7J7K9K0_BUGNE</name>
<comment type="caution">
    <text evidence="6">The sequence shown here is derived from an EMBL/GenBank/DDBJ whole genome shotgun (WGS) entry which is preliminary data.</text>
</comment>
<proteinExistence type="predicted"/>
<evidence type="ECO:0000313" key="6">
    <source>
        <dbReference type="EMBL" id="KAF6034288.1"/>
    </source>
</evidence>
<sequence length="110" mass="12416">MIALLFVLFGLAAMSFVGVVPLFFEAGCEIAYPVNEVLVGTCLQMASFIVSGIYFLLLLNQFLASYTAWMTWTLLAGTTVSLFILYFVKDQYSRLDLDDDNVSQIQYNHY</sequence>
<evidence type="ECO:0000313" key="7">
    <source>
        <dbReference type="Proteomes" id="UP000593567"/>
    </source>
</evidence>
<dbReference type="PANTHER" id="PTHR10924">
    <property type="entry name" value="MAJOR FACILITATOR SUPERFAMILY PROTEIN-RELATED"/>
    <property type="match status" value="1"/>
</dbReference>
<dbReference type="InterPro" id="IPR049680">
    <property type="entry name" value="FLVCR1-2_SLC49-like"/>
</dbReference>
<dbReference type="AlphaFoldDB" id="A0A7J7K9K0"/>